<dbReference type="EMBL" id="CP133592">
    <property type="protein sequence ID" value="WMW23843.1"/>
    <property type="molecule type" value="Genomic_DNA"/>
</dbReference>
<evidence type="ECO:0000256" key="1">
    <source>
        <dbReference type="SAM" id="MobiDB-lite"/>
    </source>
</evidence>
<dbReference type="Proteomes" id="UP001182908">
    <property type="component" value="Chromosome"/>
</dbReference>
<dbReference type="KEGG" id="mseb:RE474_06920"/>
<sequence>MVPMELKNPILDIEMTEENREQFTSMKKGFEELNAEEKIDVIDFQNIMLQKVSKHREKYGMPDSSQAPKRDADEIISHMSPKSLDYSQMCINYYVSKISATLRK</sequence>
<keyword evidence="3" id="KW-1185">Reference proteome</keyword>
<evidence type="ECO:0000313" key="3">
    <source>
        <dbReference type="Proteomes" id="UP001182908"/>
    </source>
</evidence>
<protein>
    <submittedName>
        <fullName evidence="2">Uncharacterized protein</fullName>
    </submittedName>
</protein>
<dbReference type="AlphaFoldDB" id="A0AA51UHW1"/>
<dbReference type="RefSeq" id="WP_309309661.1">
    <property type="nucleotide sequence ID" value="NZ_CP133592.1"/>
</dbReference>
<organism evidence="2 3">
    <name type="scientific">Methanolobus sediminis</name>
    <dbReference type="NCBI Taxonomy" id="3072978"/>
    <lineage>
        <taxon>Archaea</taxon>
        <taxon>Methanobacteriati</taxon>
        <taxon>Methanobacteriota</taxon>
        <taxon>Stenosarchaea group</taxon>
        <taxon>Methanomicrobia</taxon>
        <taxon>Methanosarcinales</taxon>
        <taxon>Methanosarcinaceae</taxon>
        <taxon>Methanolobus</taxon>
    </lineage>
</organism>
<accession>A0AA51UHW1</accession>
<evidence type="ECO:0000313" key="2">
    <source>
        <dbReference type="EMBL" id="WMW23843.1"/>
    </source>
</evidence>
<feature type="region of interest" description="Disordered" evidence="1">
    <location>
        <begin position="55"/>
        <end position="75"/>
    </location>
</feature>
<name>A0AA51UHW1_9EURY</name>
<proteinExistence type="predicted"/>
<gene>
    <name evidence="2" type="ORF">RE474_06920</name>
</gene>
<dbReference type="GeneID" id="84232435"/>
<reference evidence="2 3" key="1">
    <citation type="submission" date="2023-08" db="EMBL/GenBank/DDBJ databases">
        <title>Methanolobus mangrovi sp. nov. and Methanolobus sediminis sp. nov, two novel methylotrophic methanogens isolated from mangrove sediments in China.</title>
        <authorList>
            <person name="Zhou J."/>
        </authorList>
    </citation>
    <scope>NUCLEOTIDE SEQUENCE [LARGE SCALE GENOMIC DNA]</scope>
    <source>
        <strain evidence="2 3">FTZ6</strain>
    </source>
</reference>